<accession>A0ACD6A915</accession>
<protein>
    <submittedName>
        <fullName evidence="1">Uncharacterized protein</fullName>
    </submittedName>
</protein>
<evidence type="ECO:0000313" key="1">
    <source>
        <dbReference type="EnsemblPlants" id="AVESA.00010b.r2.7CG0708320.1.CDS"/>
    </source>
</evidence>
<dbReference type="EnsemblPlants" id="AVESA.00010b.r2.7CG0708320.1">
    <property type="protein sequence ID" value="AVESA.00010b.r2.7CG0708320.1.CDS"/>
    <property type="gene ID" value="AVESA.00010b.r2.7CG0708320"/>
</dbReference>
<dbReference type="Proteomes" id="UP001732700">
    <property type="component" value="Chromosome 7C"/>
</dbReference>
<organism evidence="1 2">
    <name type="scientific">Avena sativa</name>
    <name type="common">Oat</name>
    <dbReference type="NCBI Taxonomy" id="4498"/>
    <lineage>
        <taxon>Eukaryota</taxon>
        <taxon>Viridiplantae</taxon>
        <taxon>Streptophyta</taxon>
        <taxon>Embryophyta</taxon>
        <taxon>Tracheophyta</taxon>
        <taxon>Spermatophyta</taxon>
        <taxon>Magnoliopsida</taxon>
        <taxon>Liliopsida</taxon>
        <taxon>Poales</taxon>
        <taxon>Poaceae</taxon>
        <taxon>BOP clade</taxon>
        <taxon>Pooideae</taxon>
        <taxon>Poodae</taxon>
        <taxon>Poeae</taxon>
        <taxon>Poeae Chloroplast Group 1 (Aveneae type)</taxon>
        <taxon>Aveninae</taxon>
        <taxon>Avena</taxon>
    </lineage>
</organism>
<reference evidence="1" key="1">
    <citation type="submission" date="2021-05" db="EMBL/GenBank/DDBJ databases">
        <authorList>
            <person name="Scholz U."/>
            <person name="Mascher M."/>
            <person name="Fiebig A."/>
        </authorList>
    </citation>
    <scope>NUCLEOTIDE SEQUENCE [LARGE SCALE GENOMIC DNA]</scope>
</reference>
<evidence type="ECO:0000313" key="2">
    <source>
        <dbReference type="Proteomes" id="UP001732700"/>
    </source>
</evidence>
<sequence length="367" mass="39999">MPPMPPVLMDELVEEVLLRLPPEDPASFVRSSAACKPWRRILAAPRFRRRYREFHGTPPVLGFFKEDARFVPTTSTSTFLPVQPRLPSIYSMDSRHGRALFADFRGEDSAELVVLEPITGHQRRVPLPDLLASNFSAAVLCTAQGCDHHGCQGGHSLVAFVSTDEDRRVTSACLCSPETGAWSRSTILNHPNVESDGATGVLSVLVGDALYFNIGGILKYQLGTRCLSIFGKPINSQGCLMTAGNGELGFAAVVDDATNLTLWSMETGSEGAMGWEKRWVIDLQTLLPDGALLIRLLEREISCSSSTVVSGFAEGTQVIFVSTFVGCYMVDLKSGRARKVSSYSETLYPYTSFYIPAMEVASTGQGQ</sequence>
<keyword evidence="2" id="KW-1185">Reference proteome</keyword>
<name>A0ACD6A915_AVESA</name>
<reference evidence="1" key="2">
    <citation type="submission" date="2025-09" db="UniProtKB">
        <authorList>
            <consortium name="EnsemblPlants"/>
        </authorList>
    </citation>
    <scope>IDENTIFICATION</scope>
</reference>
<proteinExistence type="predicted"/>